<dbReference type="RefSeq" id="WP_157321635.1">
    <property type="nucleotide sequence ID" value="NZ_BMFX01000024.1"/>
</dbReference>
<evidence type="ECO:0000259" key="3">
    <source>
        <dbReference type="Pfam" id="PF13462"/>
    </source>
</evidence>
<dbReference type="InterPro" id="IPR036249">
    <property type="entry name" value="Thioredoxin-like_sf"/>
</dbReference>
<feature type="transmembrane region" description="Helical" evidence="2">
    <location>
        <begin position="29"/>
        <end position="51"/>
    </location>
</feature>
<name>A0A7K1UGK5_9MICC</name>
<keyword evidence="2" id="KW-0472">Membrane</keyword>
<dbReference type="Gene3D" id="3.40.30.10">
    <property type="entry name" value="Glutaredoxin"/>
    <property type="match status" value="1"/>
</dbReference>
<evidence type="ECO:0000313" key="5">
    <source>
        <dbReference type="Proteomes" id="UP000460157"/>
    </source>
</evidence>
<gene>
    <name evidence="4" type="ORF">GNZ21_04205</name>
</gene>
<evidence type="ECO:0000256" key="2">
    <source>
        <dbReference type="SAM" id="Phobius"/>
    </source>
</evidence>
<feature type="region of interest" description="Disordered" evidence="1">
    <location>
        <begin position="1"/>
        <end position="20"/>
    </location>
</feature>
<feature type="region of interest" description="Disordered" evidence="1">
    <location>
        <begin position="287"/>
        <end position="328"/>
    </location>
</feature>
<organism evidence="4 5">
    <name type="scientific">Nesterenkonia alkaliphila</name>
    <dbReference type="NCBI Taxonomy" id="1463631"/>
    <lineage>
        <taxon>Bacteria</taxon>
        <taxon>Bacillati</taxon>
        <taxon>Actinomycetota</taxon>
        <taxon>Actinomycetes</taxon>
        <taxon>Micrococcales</taxon>
        <taxon>Micrococcaceae</taxon>
        <taxon>Nesterenkonia</taxon>
    </lineage>
</organism>
<dbReference type="InterPro" id="IPR012336">
    <property type="entry name" value="Thioredoxin-like_fold"/>
</dbReference>
<dbReference type="AlphaFoldDB" id="A0A7K1UGK5"/>
<keyword evidence="2" id="KW-0812">Transmembrane</keyword>
<dbReference type="PROSITE" id="PS00194">
    <property type="entry name" value="THIOREDOXIN_1"/>
    <property type="match status" value="1"/>
</dbReference>
<sequence length="328" mass="35505">MARNGGASAREQARKLQQEQERKQKMQSLMLRLGVVAVALVVVIGLTFWVLTREDAGSYTEGDAPAAANEQGGFVLTSSTELAEGEDLGRVDSEELEEVPIGEGADGLPTGVQPREEGQVPHVIIYTDPGCPACGSFESAYHGLLMQWLDAGAITLEYRSVNFQTAYSARAANAFACMADESPENYFDFLGTITAERAQGADYSNDELSSRAQNDYGVNISECIDDGTYRAFVNYTTTLATANGATATPLIWVDDQLAEPYMETGDLIMAAVQEYQDETGEDLLGIDEQDLEEIDEEGAPEQSEAEDGEPAEDAEEDEDDAAEETEED</sequence>
<protein>
    <submittedName>
        <fullName evidence="4">Thioredoxin domain-containing protein</fullName>
    </submittedName>
</protein>
<feature type="compositionally biased region" description="Basic and acidic residues" evidence="1">
    <location>
        <begin position="11"/>
        <end position="20"/>
    </location>
</feature>
<dbReference type="EMBL" id="WRPM01000029">
    <property type="protein sequence ID" value="MVT25569.1"/>
    <property type="molecule type" value="Genomic_DNA"/>
</dbReference>
<dbReference type="Proteomes" id="UP000460157">
    <property type="component" value="Unassembled WGS sequence"/>
</dbReference>
<reference evidence="4 5" key="1">
    <citation type="submission" date="2019-12" db="EMBL/GenBank/DDBJ databases">
        <title>Nesterenkonia muleiensis sp. nov., a novel actinobacterium isolated from sap of Populus euphratica.</title>
        <authorList>
            <person name="Wang R."/>
        </authorList>
    </citation>
    <scope>NUCLEOTIDE SEQUENCE [LARGE SCALE GENOMIC DNA]</scope>
    <source>
        <strain evidence="4 5">F10</strain>
    </source>
</reference>
<feature type="domain" description="Thioredoxin-like fold" evidence="3">
    <location>
        <begin position="122"/>
        <end position="259"/>
    </location>
</feature>
<keyword evidence="2" id="KW-1133">Transmembrane helix</keyword>
<proteinExistence type="predicted"/>
<dbReference type="Pfam" id="PF13462">
    <property type="entry name" value="Thioredoxin_4"/>
    <property type="match status" value="1"/>
</dbReference>
<evidence type="ECO:0000313" key="4">
    <source>
        <dbReference type="EMBL" id="MVT25569.1"/>
    </source>
</evidence>
<dbReference type="InterPro" id="IPR017937">
    <property type="entry name" value="Thioredoxin_CS"/>
</dbReference>
<evidence type="ECO:0000256" key="1">
    <source>
        <dbReference type="SAM" id="MobiDB-lite"/>
    </source>
</evidence>
<accession>A0A7K1UGK5</accession>
<comment type="caution">
    <text evidence="4">The sequence shown here is derived from an EMBL/GenBank/DDBJ whole genome shotgun (WGS) entry which is preliminary data.</text>
</comment>
<dbReference type="SUPFAM" id="SSF52833">
    <property type="entry name" value="Thioredoxin-like"/>
    <property type="match status" value="1"/>
</dbReference>
<keyword evidence="5" id="KW-1185">Reference proteome</keyword>
<dbReference type="CDD" id="cd02972">
    <property type="entry name" value="DsbA_family"/>
    <property type="match status" value="1"/>
</dbReference>
<dbReference type="OrthoDB" id="117402at2"/>